<organism evidence="2 3">
    <name type="scientific">Hwanghaeella grinnelliae</name>
    <dbReference type="NCBI Taxonomy" id="2500179"/>
    <lineage>
        <taxon>Bacteria</taxon>
        <taxon>Pseudomonadati</taxon>
        <taxon>Pseudomonadota</taxon>
        <taxon>Alphaproteobacteria</taxon>
        <taxon>Rhodospirillales</taxon>
        <taxon>Rhodospirillaceae</taxon>
        <taxon>Hwanghaeella</taxon>
    </lineage>
</organism>
<gene>
    <name evidence="2" type="ORF">EOI86_11345</name>
</gene>
<dbReference type="SUPFAM" id="SSF50800">
    <property type="entry name" value="PK beta-barrel domain-like"/>
    <property type="match status" value="1"/>
</dbReference>
<evidence type="ECO:0000313" key="3">
    <source>
        <dbReference type="Proteomes" id="UP000287447"/>
    </source>
</evidence>
<accession>A0A437QMW8</accession>
<dbReference type="Gene3D" id="2.40.33.20">
    <property type="entry name" value="PK beta-barrel domain-like"/>
    <property type="match status" value="1"/>
</dbReference>
<keyword evidence="3" id="KW-1185">Reference proteome</keyword>
<dbReference type="EMBL" id="SADE01000002">
    <property type="protein sequence ID" value="RVU35852.1"/>
    <property type="molecule type" value="Genomic_DNA"/>
</dbReference>
<dbReference type="PROSITE" id="PS51340">
    <property type="entry name" value="MOSC"/>
    <property type="match status" value="1"/>
</dbReference>
<evidence type="ECO:0000259" key="1">
    <source>
        <dbReference type="PROSITE" id="PS51340"/>
    </source>
</evidence>
<dbReference type="GO" id="GO:0030151">
    <property type="term" value="F:molybdenum ion binding"/>
    <property type="evidence" value="ECO:0007669"/>
    <property type="project" value="InterPro"/>
</dbReference>
<dbReference type="RefSeq" id="WP_127765329.1">
    <property type="nucleotide sequence ID" value="NZ_SADE01000002.1"/>
</dbReference>
<dbReference type="GO" id="GO:0003824">
    <property type="term" value="F:catalytic activity"/>
    <property type="evidence" value="ECO:0007669"/>
    <property type="project" value="InterPro"/>
</dbReference>
<dbReference type="AlphaFoldDB" id="A0A437QMW8"/>
<feature type="domain" description="MOSC" evidence="1">
    <location>
        <begin position="108"/>
        <end position="254"/>
    </location>
</feature>
<sequence>MTITIADICRYPVKGLAADHPSSVTVAAGEVIPFDRRFALAHASSRVDKAQPDWAQKNEFLMLARDEKLAQLGIEFDEETADLMITRKGRSVSRGVLTSQTGRNVLQTFLAAFMPDGPRGKPVIVESPEGKSFSDVPSNFISIINLATVKDIERVVREPVDPMRFRGNLYVEGLPAWRETSWVGQDISIGNGVVLQVLEPIGRCAATNVDPATGQRDLNIPLTLRKGFGHTNCGVYAKVKSGGTISTGDTITEPA</sequence>
<reference evidence="3" key="1">
    <citation type="submission" date="2019-01" db="EMBL/GenBank/DDBJ databases">
        <title>Gri0909 isolated from a small marine red alga.</title>
        <authorList>
            <person name="Kim J."/>
            <person name="Jeong S.E."/>
            <person name="Jeon C.O."/>
        </authorList>
    </citation>
    <scope>NUCLEOTIDE SEQUENCE [LARGE SCALE GENOMIC DNA]</scope>
    <source>
        <strain evidence="3">Gri0909</strain>
    </source>
</reference>
<name>A0A437QMW8_9PROT</name>
<proteinExistence type="predicted"/>
<dbReference type="OrthoDB" id="581532at2"/>
<protein>
    <submittedName>
        <fullName evidence="2">MOSC domain-containing protein</fullName>
    </submittedName>
</protein>
<comment type="caution">
    <text evidence="2">The sequence shown here is derived from an EMBL/GenBank/DDBJ whole genome shotgun (WGS) entry which is preliminary data.</text>
</comment>
<dbReference type="InterPro" id="IPR011037">
    <property type="entry name" value="Pyrv_Knase-like_insert_dom_sf"/>
</dbReference>
<dbReference type="InterPro" id="IPR005302">
    <property type="entry name" value="MoCF_Sase_C"/>
</dbReference>
<dbReference type="GO" id="GO:0030170">
    <property type="term" value="F:pyridoxal phosphate binding"/>
    <property type="evidence" value="ECO:0007669"/>
    <property type="project" value="InterPro"/>
</dbReference>
<dbReference type="Pfam" id="PF03473">
    <property type="entry name" value="MOSC"/>
    <property type="match status" value="1"/>
</dbReference>
<evidence type="ECO:0000313" key="2">
    <source>
        <dbReference type="EMBL" id="RVU35852.1"/>
    </source>
</evidence>
<dbReference type="Proteomes" id="UP000287447">
    <property type="component" value="Unassembled WGS sequence"/>
</dbReference>